<evidence type="ECO:0000313" key="2">
    <source>
        <dbReference type="Proteomes" id="UP001201812"/>
    </source>
</evidence>
<accession>A0AAD4R3V1</accession>
<keyword evidence="2" id="KW-1185">Reference proteome</keyword>
<dbReference type="AlphaFoldDB" id="A0AAD4R3V1"/>
<dbReference type="EMBL" id="JAKKPZ010000039">
    <property type="protein sequence ID" value="KAI1707728.1"/>
    <property type="molecule type" value="Genomic_DNA"/>
</dbReference>
<protein>
    <submittedName>
        <fullName evidence="1">Uncharacterized protein</fullName>
    </submittedName>
</protein>
<sequence length="74" mass="8175">MSARSIRYNRPGTIQEPSQPRCCLFTCSVSAGDTCLTCLVCSFRYNTGGEPAEMLSPYLSSQRFRYDPPGDGLD</sequence>
<comment type="caution">
    <text evidence="1">The sequence shown here is derived from an EMBL/GenBank/DDBJ whole genome shotgun (WGS) entry which is preliminary data.</text>
</comment>
<evidence type="ECO:0000313" key="1">
    <source>
        <dbReference type="EMBL" id="KAI1707728.1"/>
    </source>
</evidence>
<dbReference type="Proteomes" id="UP001201812">
    <property type="component" value="Unassembled WGS sequence"/>
</dbReference>
<gene>
    <name evidence="1" type="ORF">DdX_12283</name>
</gene>
<name>A0AAD4R3V1_9BILA</name>
<organism evidence="1 2">
    <name type="scientific">Ditylenchus destructor</name>
    <dbReference type="NCBI Taxonomy" id="166010"/>
    <lineage>
        <taxon>Eukaryota</taxon>
        <taxon>Metazoa</taxon>
        <taxon>Ecdysozoa</taxon>
        <taxon>Nematoda</taxon>
        <taxon>Chromadorea</taxon>
        <taxon>Rhabditida</taxon>
        <taxon>Tylenchina</taxon>
        <taxon>Tylenchomorpha</taxon>
        <taxon>Sphaerularioidea</taxon>
        <taxon>Anguinidae</taxon>
        <taxon>Anguininae</taxon>
        <taxon>Ditylenchus</taxon>
    </lineage>
</organism>
<proteinExistence type="predicted"/>
<reference evidence="1" key="1">
    <citation type="submission" date="2022-01" db="EMBL/GenBank/DDBJ databases">
        <title>Genome Sequence Resource for Two Populations of Ditylenchus destructor, the Migratory Endoparasitic Phytonematode.</title>
        <authorList>
            <person name="Zhang H."/>
            <person name="Lin R."/>
            <person name="Xie B."/>
        </authorList>
    </citation>
    <scope>NUCLEOTIDE SEQUENCE</scope>
    <source>
        <strain evidence="1">BazhouSP</strain>
    </source>
</reference>